<dbReference type="AlphaFoldDB" id="X8DCD5"/>
<evidence type="ECO:0000256" key="1">
    <source>
        <dbReference type="SAM" id="MobiDB-lite"/>
    </source>
</evidence>
<dbReference type="SUPFAM" id="SSF56801">
    <property type="entry name" value="Acetyl-CoA synthetase-like"/>
    <property type="match status" value="1"/>
</dbReference>
<protein>
    <submittedName>
        <fullName evidence="2">AMP-binding enzyme family protein</fullName>
    </submittedName>
</protein>
<gene>
    <name evidence="2" type="ORF">I553_2267</name>
</gene>
<organism evidence="2">
    <name type="scientific">Mycobacterium xenopi 4042</name>
    <dbReference type="NCBI Taxonomy" id="1299334"/>
    <lineage>
        <taxon>Bacteria</taxon>
        <taxon>Bacillati</taxon>
        <taxon>Actinomycetota</taxon>
        <taxon>Actinomycetes</taxon>
        <taxon>Mycobacteriales</taxon>
        <taxon>Mycobacteriaceae</taxon>
        <taxon>Mycobacterium</taxon>
    </lineage>
</organism>
<dbReference type="Gene3D" id="3.40.50.12780">
    <property type="entry name" value="N-terminal domain of ligase-like"/>
    <property type="match status" value="1"/>
</dbReference>
<feature type="compositionally biased region" description="Pro residues" evidence="1">
    <location>
        <begin position="86"/>
        <end position="103"/>
    </location>
</feature>
<comment type="caution">
    <text evidence="2">The sequence shown here is derived from an EMBL/GenBank/DDBJ whole genome shotgun (WGS) entry which is preliminary data.</text>
</comment>
<sequence>MLIDYGAGAGSCVALLLPRCAEAIIAILGCKERGGVSAHRPRTPGRAHRVHARRRRPLAVITTTGLADRLDGHDVAVIDINDPRSTPTPTPTCPARPPMTSPT</sequence>
<proteinExistence type="predicted"/>
<dbReference type="InterPro" id="IPR042099">
    <property type="entry name" value="ANL_N_sf"/>
</dbReference>
<dbReference type="EMBL" id="JAOB01000020">
    <property type="protein sequence ID" value="EUA66034.1"/>
    <property type="molecule type" value="Genomic_DNA"/>
</dbReference>
<evidence type="ECO:0000313" key="2">
    <source>
        <dbReference type="EMBL" id="EUA66034.1"/>
    </source>
</evidence>
<name>X8DCD5_MYCXE</name>
<feature type="region of interest" description="Disordered" evidence="1">
    <location>
        <begin position="79"/>
        <end position="103"/>
    </location>
</feature>
<dbReference type="PATRIC" id="fig|1299334.3.peg.2009"/>
<accession>X8DCD5</accession>
<reference evidence="2" key="1">
    <citation type="submission" date="2014-01" db="EMBL/GenBank/DDBJ databases">
        <authorList>
            <person name="Brown-Elliot B."/>
            <person name="Wallace R."/>
            <person name="Lenaerts A."/>
            <person name="Ordway D."/>
            <person name="DeGroote M.A."/>
            <person name="Parker T."/>
            <person name="Sizemore C."/>
            <person name="Tallon L.J."/>
            <person name="Sadzewicz L.K."/>
            <person name="Sengamalay N."/>
            <person name="Fraser C.M."/>
            <person name="Hine E."/>
            <person name="Shefchek K.A."/>
            <person name="Das S.P."/>
            <person name="Tettelin H."/>
        </authorList>
    </citation>
    <scope>NUCLEOTIDE SEQUENCE [LARGE SCALE GENOMIC DNA]</scope>
    <source>
        <strain evidence="2">4042</strain>
    </source>
</reference>